<reference evidence="2" key="1">
    <citation type="submission" date="2020-12" db="EMBL/GenBank/DDBJ databases">
        <title>Comparative genomic insights into the epidemiology and virulence of plant pathogenic Pseudomonads from Turkey.</title>
        <authorList>
            <person name="Dillon M."/>
            <person name="Ruiz-Bedoya T."/>
            <person name="Bendalovic-Torma C."/>
            <person name="Guttman K.M."/>
            <person name="Kwak H."/>
            <person name="Middleton M.A."/>
            <person name="Wang P.W."/>
            <person name="Horuz S."/>
            <person name="Aysan Y."/>
            <person name="Guttman D.S."/>
        </authorList>
    </citation>
    <scope>NUCLEOTIDE SEQUENCE</scope>
    <source>
        <strain evidence="2">S5_IA_3a</strain>
    </source>
</reference>
<dbReference type="AlphaFoldDB" id="A0A8I1EAV9"/>
<accession>A0A8I1EAV9</accession>
<keyword evidence="1" id="KW-0812">Transmembrane</keyword>
<evidence type="ECO:0000313" key="3">
    <source>
        <dbReference type="Proteomes" id="UP000645865"/>
    </source>
</evidence>
<keyword evidence="1" id="KW-1133">Transmembrane helix</keyword>
<evidence type="ECO:0000256" key="1">
    <source>
        <dbReference type="SAM" id="Phobius"/>
    </source>
</evidence>
<keyword evidence="1" id="KW-0472">Membrane</keyword>
<proteinExistence type="predicted"/>
<protein>
    <submittedName>
        <fullName evidence="2">SLATT domain-containing protein</fullName>
    </submittedName>
</protein>
<dbReference type="RefSeq" id="WP_198712652.1">
    <property type="nucleotide sequence ID" value="NZ_JAEILH010000088.1"/>
</dbReference>
<name>A0A8I1EAV9_9PSED</name>
<sequence>MKPYIAPISTSELVQRWLKRSRESQFAHYYMAEILSSRNRKLGVSTITLTATTGLTSILSAPHDSLIFAIGIASLVAAFLTSLQTFFRYDERATSHLNAGAKYASTRRQLEVIAASGVVPTSVEIENIRKELDSLAERSPNIPKSIFEKAMKKDAA</sequence>
<gene>
    <name evidence="2" type="ORF">YA0853_31865</name>
</gene>
<feature type="transmembrane region" description="Helical" evidence="1">
    <location>
        <begin position="42"/>
        <end position="60"/>
    </location>
</feature>
<organism evidence="2 3">
    <name type="scientific">Pseudomonas rhodesiae</name>
    <dbReference type="NCBI Taxonomy" id="76760"/>
    <lineage>
        <taxon>Bacteria</taxon>
        <taxon>Pseudomonadati</taxon>
        <taxon>Pseudomonadota</taxon>
        <taxon>Gammaproteobacteria</taxon>
        <taxon>Pseudomonadales</taxon>
        <taxon>Pseudomonadaceae</taxon>
        <taxon>Pseudomonas</taxon>
    </lineage>
</organism>
<dbReference type="EMBL" id="JAEILH010000088">
    <property type="protein sequence ID" value="MBI6628212.1"/>
    <property type="molecule type" value="Genomic_DNA"/>
</dbReference>
<dbReference type="Proteomes" id="UP000645865">
    <property type="component" value="Unassembled WGS sequence"/>
</dbReference>
<dbReference type="NCBIfam" id="NF033632">
    <property type="entry name" value="SLATT_4"/>
    <property type="match status" value="1"/>
</dbReference>
<comment type="caution">
    <text evidence="2">The sequence shown here is derived from an EMBL/GenBank/DDBJ whole genome shotgun (WGS) entry which is preliminary data.</text>
</comment>
<feature type="transmembrane region" description="Helical" evidence="1">
    <location>
        <begin position="66"/>
        <end position="87"/>
    </location>
</feature>
<evidence type="ECO:0000313" key="2">
    <source>
        <dbReference type="EMBL" id="MBI6628212.1"/>
    </source>
</evidence>